<evidence type="ECO:0000313" key="8">
    <source>
        <dbReference type="Proteomes" id="UP000287033"/>
    </source>
</evidence>
<dbReference type="GO" id="GO:0008017">
    <property type="term" value="F:microtubule binding"/>
    <property type="evidence" value="ECO:0007669"/>
    <property type="project" value="InterPro"/>
</dbReference>
<dbReference type="GO" id="GO:0007018">
    <property type="term" value="P:microtubule-based movement"/>
    <property type="evidence" value="ECO:0007669"/>
    <property type="project" value="InterPro"/>
</dbReference>
<dbReference type="PANTHER" id="PTHR47972:SF43">
    <property type="entry name" value="KINESIN-LIKE PROTEIN"/>
    <property type="match status" value="1"/>
</dbReference>
<keyword evidence="4" id="KW-0206">Cytoskeleton</keyword>
<feature type="non-terminal residue" evidence="7">
    <location>
        <position position="1"/>
    </location>
</feature>
<accession>A0A401TD49</accession>
<keyword evidence="2" id="KW-0547">Nucleotide-binding</keyword>
<dbReference type="PANTHER" id="PTHR47972">
    <property type="entry name" value="KINESIN-LIKE PROTEIN KLP-3"/>
    <property type="match status" value="1"/>
</dbReference>
<dbReference type="GO" id="GO:0015630">
    <property type="term" value="C:microtubule cytoskeleton"/>
    <property type="evidence" value="ECO:0007669"/>
    <property type="project" value="TreeGrafter"/>
</dbReference>
<dbReference type="EMBL" id="BEZZ01049096">
    <property type="protein sequence ID" value="GCC40547.1"/>
    <property type="molecule type" value="Genomic_DNA"/>
</dbReference>
<comment type="caution">
    <text evidence="7">The sequence shown here is derived from an EMBL/GenBank/DDBJ whole genome shotgun (WGS) entry which is preliminary data.</text>
</comment>
<comment type="similarity">
    <text evidence="5">Belongs to the TRAFAC class myosin-kinesin ATPase superfamily. Kinesin family.</text>
</comment>
<dbReference type="InterPro" id="IPR036961">
    <property type="entry name" value="Kinesin_motor_dom_sf"/>
</dbReference>
<dbReference type="SUPFAM" id="SSF52540">
    <property type="entry name" value="P-loop containing nucleoside triphosphate hydrolases"/>
    <property type="match status" value="1"/>
</dbReference>
<reference evidence="7 8" key="1">
    <citation type="journal article" date="2018" name="Nat. Ecol. Evol.">
        <title>Shark genomes provide insights into elasmobranch evolution and the origin of vertebrates.</title>
        <authorList>
            <person name="Hara Y"/>
            <person name="Yamaguchi K"/>
            <person name="Onimaru K"/>
            <person name="Kadota M"/>
            <person name="Koyanagi M"/>
            <person name="Keeley SD"/>
            <person name="Tatsumi K"/>
            <person name="Tanaka K"/>
            <person name="Motone F"/>
            <person name="Kageyama Y"/>
            <person name="Nozu R"/>
            <person name="Adachi N"/>
            <person name="Nishimura O"/>
            <person name="Nakagawa R"/>
            <person name="Tanegashima C"/>
            <person name="Kiyatake I"/>
            <person name="Matsumoto R"/>
            <person name="Murakumo K"/>
            <person name="Nishida K"/>
            <person name="Terakita A"/>
            <person name="Kuratani S"/>
            <person name="Sato K"/>
            <person name="Hyodo S Kuraku.S."/>
        </authorList>
    </citation>
    <scope>NUCLEOTIDE SEQUENCE [LARGE SCALE GENOMIC DNA]</scope>
</reference>
<evidence type="ECO:0000256" key="3">
    <source>
        <dbReference type="ARBA" id="ARBA00022840"/>
    </source>
</evidence>
<evidence type="ECO:0000256" key="5">
    <source>
        <dbReference type="PROSITE-ProRule" id="PRU00283"/>
    </source>
</evidence>
<keyword evidence="8" id="KW-1185">Reference proteome</keyword>
<comment type="subcellular location">
    <subcellularLocation>
        <location evidence="1">Cytoplasm</location>
        <location evidence="1">Cytoskeleton</location>
    </subcellularLocation>
</comment>
<evidence type="ECO:0000256" key="1">
    <source>
        <dbReference type="ARBA" id="ARBA00004245"/>
    </source>
</evidence>
<dbReference type="STRING" id="137246.A0A401TD49"/>
<dbReference type="InterPro" id="IPR027417">
    <property type="entry name" value="P-loop_NTPase"/>
</dbReference>
<gene>
    <name evidence="7" type="ORF">chiPu_0024934</name>
</gene>
<organism evidence="7 8">
    <name type="scientific">Chiloscyllium punctatum</name>
    <name type="common">Brownbanded bambooshark</name>
    <name type="synonym">Hemiscyllium punctatum</name>
    <dbReference type="NCBI Taxonomy" id="137246"/>
    <lineage>
        <taxon>Eukaryota</taxon>
        <taxon>Metazoa</taxon>
        <taxon>Chordata</taxon>
        <taxon>Craniata</taxon>
        <taxon>Vertebrata</taxon>
        <taxon>Chondrichthyes</taxon>
        <taxon>Elasmobranchii</taxon>
        <taxon>Galeomorphii</taxon>
        <taxon>Galeoidea</taxon>
        <taxon>Orectolobiformes</taxon>
        <taxon>Hemiscylliidae</taxon>
        <taxon>Chiloscyllium</taxon>
    </lineage>
</organism>
<evidence type="ECO:0000313" key="7">
    <source>
        <dbReference type="EMBL" id="GCC40547.1"/>
    </source>
</evidence>
<dbReference type="GO" id="GO:0005524">
    <property type="term" value="F:ATP binding"/>
    <property type="evidence" value="ECO:0007669"/>
    <property type="project" value="UniProtKB-KW"/>
</dbReference>
<keyword evidence="4" id="KW-0963">Cytoplasm</keyword>
<dbReference type="InterPro" id="IPR031852">
    <property type="entry name" value="Vik1/Cik1_MT-bd"/>
</dbReference>
<dbReference type="InterPro" id="IPR001752">
    <property type="entry name" value="Kinesin_motor_dom"/>
</dbReference>
<sequence>IQAEITVVTASNKNLMEKYEREVVLRKKYHDQLVELRGNIRVLCRVKPVTGSDWEEGSDPPVVWMDPSVDCRVRVMYKGRARSFELDKVFPFQATQEEVTPQQTPTLEGFTQL</sequence>
<name>A0A401TD49_CHIPU</name>
<comment type="caution">
    <text evidence="5">Lacks conserved residue(s) required for the propagation of feature annotation.</text>
</comment>
<dbReference type="PROSITE" id="PS50067">
    <property type="entry name" value="KINESIN_MOTOR_2"/>
    <property type="match status" value="1"/>
</dbReference>
<evidence type="ECO:0000256" key="4">
    <source>
        <dbReference type="ARBA" id="ARBA00023212"/>
    </source>
</evidence>
<protein>
    <recommendedName>
        <fullName evidence="6">Kinesin motor domain-containing protein</fullName>
    </recommendedName>
</protein>
<evidence type="ECO:0000259" key="6">
    <source>
        <dbReference type="PROSITE" id="PS50067"/>
    </source>
</evidence>
<dbReference type="InterPro" id="IPR027640">
    <property type="entry name" value="Kinesin-like_fam"/>
</dbReference>
<keyword evidence="3" id="KW-0067">ATP-binding</keyword>
<dbReference type="Proteomes" id="UP000287033">
    <property type="component" value="Unassembled WGS sequence"/>
</dbReference>
<dbReference type="Gene3D" id="3.40.850.10">
    <property type="entry name" value="Kinesin motor domain"/>
    <property type="match status" value="1"/>
</dbReference>
<dbReference type="AlphaFoldDB" id="A0A401TD49"/>
<proteinExistence type="inferred from homology"/>
<dbReference type="GO" id="GO:0003777">
    <property type="term" value="F:microtubule motor activity"/>
    <property type="evidence" value="ECO:0007669"/>
    <property type="project" value="InterPro"/>
</dbReference>
<evidence type="ECO:0000256" key="2">
    <source>
        <dbReference type="ARBA" id="ARBA00022741"/>
    </source>
</evidence>
<dbReference type="OrthoDB" id="3176171at2759"/>
<dbReference type="Pfam" id="PF16796">
    <property type="entry name" value="Microtub_bd"/>
    <property type="match status" value="1"/>
</dbReference>
<feature type="domain" description="Kinesin motor" evidence="6">
    <location>
        <begin position="39"/>
        <end position="113"/>
    </location>
</feature>